<feature type="compositionally biased region" description="Basic and acidic residues" evidence="10">
    <location>
        <begin position="295"/>
        <end position="309"/>
    </location>
</feature>
<dbReference type="PROSITE" id="PS50082">
    <property type="entry name" value="WD_REPEATS_2"/>
    <property type="match status" value="7"/>
</dbReference>
<keyword evidence="3" id="KW-0597">Phosphoprotein</keyword>
<feature type="compositionally biased region" description="Basic and acidic residues" evidence="10">
    <location>
        <begin position="698"/>
        <end position="713"/>
    </location>
</feature>
<feature type="region of interest" description="Disordered" evidence="10">
    <location>
        <begin position="782"/>
        <end position="941"/>
    </location>
</feature>
<feature type="compositionally biased region" description="Polar residues" evidence="10">
    <location>
        <begin position="807"/>
        <end position="817"/>
    </location>
</feature>
<keyword evidence="6" id="KW-0833">Ubl conjugation pathway</keyword>
<dbReference type="GO" id="GO:0030162">
    <property type="term" value="P:regulation of proteolysis"/>
    <property type="evidence" value="ECO:0007669"/>
    <property type="project" value="UniProtKB-ARBA"/>
</dbReference>
<dbReference type="SMART" id="SM00320">
    <property type="entry name" value="WD40"/>
    <property type="match status" value="8"/>
</dbReference>
<dbReference type="EnsemblMetazoa" id="ACON005359-RA">
    <property type="protein sequence ID" value="ACON005359-PA"/>
    <property type="gene ID" value="ACON005359"/>
</dbReference>
<feature type="domain" description="F-box" evidence="11">
    <location>
        <begin position="1214"/>
        <end position="1260"/>
    </location>
</feature>
<dbReference type="Pfam" id="PF12937">
    <property type="entry name" value="F-box-like"/>
    <property type="match status" value="1"/>
</dbReference>
<dbReference type="GO" id="GO:0043161">
    <property type="term" value="P:proteasome-mediated ubiquitin-dependent protein catabolic process"/>
    <property type="evidence" value="ECO:0007669"/>
    <property type="project" value="TreeGrafter"/>
</dbReference>
<dbReference type="Gene3D" id="2.130.10.10">
    <property type="entry name" value="YVTN repeat-like/Quinoprotein amine dehydrogenase"/>
    <property type="match status" value="1"/>
</dbReference>
<dbReference type="InterPro" id="IPR001810">
    <property type="entry name" value="F-box_dom"/>
</dbReference>
<feature type="compositionally biased region" description="Basic residues" evidence="10">
    <location>
        <begin position="489"/>
        <end position="514"/>
    </location>
</feature>
<feature type="compositionally biased region" description="Low complexity" evidence="10">
    <location>
        <begin position="753"/>
        <end position="768"/>
    </location>
</feature>
<evidence type="ECO:0000256" key="9">
    <source>
        <dbReference type="PROSITE-ProRule" id="PRU00221"/>
    </source>
</evidence>
<dbReference type="PROSITE" id="PS50294">
    <property type="entry name" value="WD_REPEATS_REGION"/>
    <property type="match status" value="6"/>
</dbReference>
<dbReference type="PROSITE" id="PS50181">
    <property type="entry name" value="FBOX"/>
    <property type="match status" value="1"/>
</dbReference>
<feature type="region of interest" description="Disordered" evidence="10">
    <location>
        <begin position="295"/>
        <end position="327"/>
    </location>
</feature>
<dbReference type="CDD" id="cd22133">
    <property type="entry name" value="F-box_FBXW7"/>
    <property type="match status" value="1"/>
</dbReference>
<dbReference type="SUPFAM" id="SSF81383">
    <property type="entry name" value="F-box domain"/>
    <property type="match status" value="1"/>
</dbReference>
<keyword evidence="7" id="KW-0539">Nucleus</keyword>
<feature type="compositionally biased region" description="Basic and acidic residues" evidence="10">
    <location>
        <begin position="257"/>
        <end position="266"/>
    </location>
</feature>
<feature type="region of interest" description="Disordered" evidence="10">
    <location>
        <begin position="1090"/>
        <end position="1164"/>
    </location>
</feature>
<feature type="compositionally biased region" description="Low complexity" evidence="10">
    <location>
        <begin position="519"/>
        <end position="540"/>
    </location>
</feature>
<evidence type="ECO:0000256" key="1">
    <source>
        <dbReference type="ARBA" id="ARBA00004123"/>
    </source>
</evidence>
<dbReference type="Gene3D" id="1.20.1280.50">
    <property type="match status" value="1"/>
</dbReference>
<feature type="repeat" description="WD" evidence="9">
    <location>
        <begin position="1396"/>
        <end position="1435"/>
    </location>
</feature>
<dbReference type="PRINTS" id="PR00320">
    <property type="entry name" value="GPROTEINBRPT"/>
</dbReference>
<evidence type="ECO:0000256" key="8">
    <source>
        <dbReference type="ARBA" id="ARBA00039915"/>
    </source>
</evidence>
<evidence type="ECO:0000256" key="4">
    <source>
        <dbReference type="ARBA" id="ARBA00022574"/>
    </source>
</evidence>
<protein>
    <recommendedName>
        <fullName evidence="8">F-box/WD repeat-containing protein 7</fullName>
    </recommendedName>
</protein>
<feature type="compositionally biased region" description="Polar residues" evidence="10">
    <location>
        <begin position="846"/>
        <end position="859"/>
    </location>
</feature>
<evidence type="ECO:0000256" key="5">
    <source>
        <dbReference type="ARBA" id="ARBA00022737"/>
    </source>
</evidence>
<evidence type="ECO:0000256" key="6">
    <source>
        <dbReference type="ARBA" id="ARBA00022786"/>
    </source>
</evidence>
<feature type="compositionally biased region" description="Acidic residues" evidence="10">
    <location>
        <begin position="788"/>
        <end position="798"/>
    </location>
</feature>
<feature type="region of interest" description="Disordered" evidence="10">
    <location>
        <begin position="51"/>
        <end position="111"/>
    </location>
</feature>
<dbReference type="SMART" id="SM00256">
    <property type="entry name" value="FBOX"/>
    <property type="match status" value="1"/>
</dbReference>
<feature type="region of interest" description="Disordered" evidence="10">
    <location>
        <begin position="753"/>
        <end position="772"/>
    </location>
</feature>
<dbReference type="GO" id="GO:0043130">
    <property type="term" value="F:ubiquitin binding"/>
    <property type="evidence" value="ECO:0007669"/>
    <property type="project" value="TreeGrafter"/>
</dbReference>
<dbReference type="CDD" id="cd00200">
    <property type="entry name" value="WD40"/>
    <property type="match status" value="1"/>
</dbReference>
<dbReference type="VEuPathDB" id="VectorBase:ACON2_036068"/>
<dbReference type="GO" id="GO:0010992">
    <property type="term" value="P:ubiquitin recycling"/>
    <property type="evidence" value="ECO:0007669"/>
    <property type="project" value="TreeGrafter"/>
</dbReference>
<feature type="region of interest" description="Disordered" evidence="10">
    <location>
        <begin position="237"/>
        <end position="270"/>
    </location>
</feature>
<comment type="subcellular location">
    <subcellularLocation>
        <location evidence="1">Nucleus</location>
    </subcellularLocation>
</comment>
<keyword evidence="4 9" id="KW-0853">WD repeat</keyword>
<feature type="compositionally biased region" description="Low complexity" evidence="10">
    <location>
        <begin position="1090"/>
        <end position="1124"/>
    </location>
</feature>
<feature type="region of interest" description="Disordered" evidence="10">
    <location>
        <begin position="425"/>
        <end position="456"/>
    </location>
</feature>
<feature type="repeat" description="WD" evidence="9">
    <location>
        <begin position="1356"/>
        <end position="1395"/>
    </location>
</feature>
<dbReference type="InterPro" id="IPR020472">
    <property type="entry name" value="WD40_PAC1"/>
</dbReference>
<feature type="region of interest" description="Disordered" evidence="10">
    <location>
        <begin position="567"/>
        <end position="608"/>
    </location>
</feature>
<evidence type="ECO:0000256" key="10">
    <source>
        <dbReference type="SAM" id="MobiDB-lite"/>
    </source>
</evidence>
<dbReference type="InterPro" id="IPR015943">
    <property type="entry name" value="WD40/YVTN_repeat-like_dom_sf"/>
</dbReference>
<dbReference type="GO" id="GO:0005737">
    <property type="term" value="C:cytoplasm"/>
    <property type="evidence" value="ECO:0007669"/>
    <property type="project" value="TreeGrafter"/>
</dbReference>
<keyword evidence="5" id="KW-0677">Repeat</keyword>
<feature type="region of interest" description="Disordered" evidence="10">
    <location>
        <begin position="472"/>
        <end position="552"/>
    </location>
</feature>
<dbReference type="InterPro" id="IPR019775">
    <property type="entry name" value="WD40_repeat_CS"/>
</dbReference>
<dbReference type="InterPro" id="IPR036322">
    <property type="entry name" value="WD40_repeat_dom_sf"/>
</dbReference>
<dbReference type="PANTHER" id="PTHR19849">
    <property type="entry name" value="PHOSPHOLIPASE A-2-ACTIVATING PROTEIN"/>
    <property type="match status" value="1"/>
</dbReference>
<evidence type="ECO:0000313" key="13">
    <source>
        <dbReference type="Proteomes" id="UP001105220"/>
    </source>
</evidence>
<feature type="repeat" description="WD" evidence="9">
    <location>
        <begin position="1436"/>
        <end position="1475"/>
    </location>
</feature>
<feature type="compositionally biased region" description="Low complexity" evidence="10">
    <location>
        <begin position="716"/>
        <end position="738"/>
    </location>
</feature>
<dbReference type="VEuPathDB" id="VectorBase:ACON005359"/>
<feature type="repeat" description="WD" evidence="9">
    <location>
        <begin position="1559"/>
        <end position="1598"/>
    </location>
</feature>
<dbReference type="PANTHER" id="PTHR19849:SF1">
    <property type="entry name" value="F-BOX_WD REPEAT-CONTAINING PROTEIN 7"/>
    <property type="match status" value="1"/>
</dbReference>
<feature type="compositionally biased region" description="Polar residues" evidence="10">
    <location>
        <begin position="1126"/>
        <end position="1150"/>
    </location>
</feature>
<dbReference type="InterPro" id="IPR036047">
    <property type="entry name" value="F-box-like_dom_sf"/>
</dbReference>
<dbReference type="GO" id="GO:0010721">
    <property type="term" value="P:negative regulation of cell development"/>
    <property type="evidence" value="ECO:0007669"/>
    <property type="project" value="UniProtKB-ARBA"/>
</dbReference>
<organism evidence="12 13">
    <name type="scientific">Anopheles coluzzii</name>
    <name type="common">African malaria mosquito</name>
    <dbReference type="NCBI Taxonomy" id="1518534"/>
    <lineage>
        <taxon>Eukaryota</taxon>
        <taxon>Metazoa</taxon>
        <taxon>Ecdysozoa</taxon>
        <taxon>Arthropoda</taxon>
        <taxon>Hexapoda</taxon>
        <taxon>Insecta</taxon>
        <taxon>Pterygota</taxon>
        <taxon>Neoptera</taxon>
        <taxon>Endopterygota</taxon>
        <taxon>Diptera</taxon>
        <taxon>Nematocera</taxon>
        <taxon>Culicoidea</taxon>
        <taxon>Culicidae</taxon>
        <taxon>Anophelinae</taxon>
        <taxon>Anopheles</taxon>
    </lineage>
</organism>
<feature type="region of interest" description="Disordered" evidence="10">
    <location>
        <begin position="130"/>
        <end position="162"/>
    </location>
</feature>
<feature type="compositionally biased region" description="Basic residues" evidence="10">
    <location>
        <begin position="887"/>
        <end position="902"/>
    </location>
</feature>
<feature type="compositionally biased region" description="Polar residues" evidence="10">
    <location>
        <begin position="476"/>
        <end position="488"/>
    </location>
</feature>
<feature type="region of interest" description="Disordered" evidence="10">
    <location>
        <begin position="956"/>
        <end position="988"/>
    </location>
</feature>
<feature type="compositionally biased region" description="Polar residues" evidence="10">
    <location>
        <begin position="1"/>
        <end position="23"/>
    </location>
</feature>
<dbReference type="Proteomes" id="UP001105220">
    <property type="component" value="Unplaced"/>
</dbReference>
<feature type="region of interest" description="Disordered" evidence="10">
    <location>
        <begin position="698"/>
        <end position="742"/>
    </location>
</feature>
<accession>A0A6E8VLV5</accession>
<evidence type="ECO:0000256" key="2">
    <source>
        <dbReference type="ARBA" id="ARBA00004906"/>
    </source>
</evidence>
<keyword evidence="13" id="KW-1185">Reference proteome</keyword>
<feature type="region of interest" description="Disordered" evidence="10">
    <location>
        <begin position="1267"/>
        <end position="1287"/>
    </location>
</feature>
<dbReference type="PROSITE" id="PS00678">
    <property type="entry name" value="WD_REPEATS_1"/>
    <property type="match status" value="4"/>
</dbReference>
<dbReference type="GO" id="GO:0005634">
    <property type="term" value="C:nucleus"/>
    <property type="evidence" value="ECO:0007669"/>
    <property type="project" value="UniProtKB-SubCell"/>
</dbReference>
<proteinExistence type="predicted"/>
<evidence type="ECO:0000256" key="7">
    <source>
        <dbReference type="ARBA" id="ARBA00023242"/>
    </source>
</evidence>
<dbReference type="Pfam" id="PF00400">
    <property type="entry name" value="WD40"/>
    <property type="match status" value="7"/>
</dbReference>
<dbReference type="SUPFAM" id="SSF50978">
    <property type="entry name" value="WD40 repeat-like"/>
    <property type="match status" value="1"/>
</dbReference>
<dbReference type="FunFam" id="2.130.10.10:FF:000032">
    <property type="entry name" value="F-box/WD repeat-containing protein 7 isoform X1"/>
    <property type="match status" value="1"/>
</dbReference>
<feature type="repeat" description="WD" evidence="9">
    <location>
        <begin position="1476"/>
        <end position="1515"/>
    </location>
</feature>
<dbReference type="InterPro" id="IPR001680">
    <property type="entry name" value="WD40_rpt"/>
</dbReference>
<evidence type="ECO:0000259" key="11">
    <source>
        <dbReference type="PROSITE" id="PS50181"/>
    </source>
</evidence>
<reference evidence="12" key="2">
    <citation type="submission" date="2020-05" db="UniProtKB">
        <authorList>
            <consortium name="EnsemblMetazoa"/>
        </authorList>
    </citation>
    <scope>IDENTIFICATION</scope>
    <source>
        <strain evidence="12">Ngousso</strain>
    </source>
</reference>
<evidence type="ECO:0000313" key="12">
    <source>
        <dbReference type="EnsemblMetazoa" id="ACON005359-PA"/>
    </source>
</evidence>
<reference key="1">
    <citation type="journal article" date="2019" name="Genes (Basel)">
        <title>A High-Quality De novo Genome Assembly from a Single Mosquito Using PacBio Sequencing.</title>
        <authorList>
            <person name="Kingan S.B."/>
            <person name="Heaton H."/>
            <person name="Cudini J."/>
            <person name="Lambert C.C."/>
            <person name="Baybayan P."/>
            <person name="Galvin B.D."/>
            <person name="Durbin R."/>
            <person name="Korlach J."/>
            <person name="Lawniczak M.K.N."/>
        </authorList>
    </citation>
    <scope>NUCLEOTIDE SEQUENCE [LARGE SCALE GENOMIC DNA]</scope>
    <source>
        <strain>Mali-NIH</strain>
    </source>
</reference>
<comment type="pathway">
    <text evidence="2">Protein modification; protein ubiquitination.</text>
</comment>
<feature type="region of interest" description="Disordered" evidence="10">
    <location>
        <begin position="1"/>
        <end position="29"/>
    </location>
</feature>
<feature type="compositionally biased region" description="Low complexity" evidence="10">
    <location>
        <begin position="912"/>
        <end position="929"/>
    </location>
</feature>
<dbReference type="GO" id="GO:2000026">
    <property type="term" value="P:regulation of multicellular organismal development"/>
    <property type="evidence" value="ECO:0007669"/>
    <property type="project" value="UniProtKB-ARBA"/>
</dbReference>
<dbReference type="VEuPathDB" id="VectorBase:ACMO_005300"/>
<feature type="compositionally biased region" description="Low complexity" evidence="10">
    <location>
        <begin position="575"/>
        <end position="608"/>
    </location>
</feature>
<dbReference type="GO" id="GO:0051241">
    <property type="term" value="P:negative regulation of multicellular organismal process"/>
    <property type="evidence" value="ECO:0007669"/>
    <property type="project" value="UniProtKB-ARBA"/>
</dbReference>
<dbReference type="GO" id="GO:0048731">
    <property type="term" value="P:system development"/>
    <property type="evidence" value="ECO:0007669"/>
    <property type="project" value="UniProtKB-ARBA"/>
</dbReference>
<evidence type="ECO:0000256" key="3">
    <source>
        <dbReference type="ARBA" id="ARBA00022553"/>
    </source>
</evidence>
<feature type="compositionally biased region" description="Acidic residues" evidence="10">
    <location>
        <begin position="238"/>
        <end position="256"/>
    </location>
</feature>
<feature type="repeat" description="WD" evidence="9">
    <location>
        <begin position="1330"/>
        <end position="1355"/>
    </location>
</feature>
<name>A0A6E8VLV5_ANOCL</name>
<feature type="repeat" description="WD" evidence="9">
    <location>
        <begin position="1516"/>
        <end position="1555"/>
    </location>
</feature>
<feature type="compositionally biased region" description="Acidic residues" evidence="10">
    <location>
        <begin position="972"/>
        <end position="988"/>
    </location>
</feature>
<sequence length="1651" mass="176915">MAEQCTVSIEASKQQQEQPVTTTLAAAAAAASSHPASPLSCIKSPTCAVTTGATTHHHEDEGRGSALLHTVEEDGGSSNDGSSTPRTTCDHRSASGVTPLSLAGDAGGKDGGAKKPYWLFTSAGCEEDRAVERRQQHHHQLLRMDSNGSDDIDGSLRHEPERQPLECPILLETPALERAELNGDEDDDVGGGDAMRRRQGTVDGMMSESGRISVVGKLAIISDKLAAVKPKRLSDEFFSADDDNDDEEEDDVDDEETKSNGDRCGTDRPTAMVDSEAQASLSEIKNLSITCCGKRKEEEPKEKEEKEEGVVCEQNRRSSLHASGSKVDAADSLLPACRDALLQQPKASVLRAAENTIEDDDHPLEQEGQQQHDAAAAAVDEDEELLLDDVQSMDAIERRDFEQEGGFLIRNRSLISGDRLNLEFLNNTNARPPSNERRPAEQQPSLADGPGVGLTATNAVSTNELLPAVEAAAAPTSAQHTTTPTSSRYQHKHDPHHHHHNHPQHHHHHHHHQAGKALNSSNSSNSSSTGSDSFSSSYNSRETENNSTTKFAVNKLTRNLSASLANCNDKKSDQHQQQQQDAVATSTGSSSTSPIASSFATSSASSSCSSSSYSLYSAASAAGVGTGTGDDDETAPAMVTDAAAATPALPEECKPAAELAEAFLNANSNDSVSSGRSLFGVHGTEVEETAITAVDVHTKEEEEEHTHTHHDDPCCSSTSSTASYSSSSSPLPSQTATAQHTEDVSMSICSSAALPPTASHSASSSVSSAHDESTLTVAAHNDGKALCDEEADQEDEHEPESTRAMRASSSQPSSCSGRKQDEGGKLSFSCAFPKDDARMSLPDGSKQLSLLPSTSSNGRADSGQPDEHDGASKGGRASGTGHQSQHSQHHHRRQLHHHHQHQRASGAGGEGTVDASIGSSSSSTSRAANSGGGGTAPAGSAVVASAGPEVVVASYHQQRDASTNTSNSPEPSEPEIDEEDWADCEEGTDEEVCTCRDYTDEDGFASSEDELPSRDVDLSSYTHLDTISDDLLHDAQTPRLHRKRKLTENRTILYGEAGSPSAESLNYSSRKRLALDGSSASAVASATAAGSASPGAAGAAGTSATTTSTTTTSASAVTTTPLSSGVVATTPRSSLRSPMNIATTPTSSTLGERKTPRTIIPTKDNPPPELCEWLMQFQRWTHVERLLAVDRLIEHCEPTQVRHMMKVIEPQFQRDFISLLPKELALQVLSYLEPKDLLRAAQTCRSWRFLADDNLLWKEKCKESGIGIEPSTDRPKRGRTGNMPPISSPWKAAYMRQHIIEMNWRSRPIRTAKVLKGHDDHVITCLQFCGNRIVSGSDDNTLKVWSAITGKCLRTLTGHTGGVWSSQMSGNIIISGSTDRTLRVWKADTGQCMHILHGHTSTVRCMHLHGNKVVSGSRDATLRVWDVNLGTCLHMLVGHLAAVRCVQYDGKLIVSGAYDYMVKVWNPERQECLHTLQGHTNRVYSLQFDGIHVVSGSLDTSIRVWDAETGSCKHALMGHQSLTSGMELRQNILVSGNADSTVKVWDIITGQCLQTLSGPNKHQSAVTCLQFNSRFVITSSDDGTVKLWDVKTGEFIRNLVLLESGGSGGVVWRIRANDTKLICAVGSRNGTEETKLMVLDFDVEGACLKCS</sequence>
<dbReference type="FunFam" id="1.20.1280.50:FF:000004">
    <property type="entry name" value="F-box/WD repeat-containing protein 7 isoform X1"/>
    <property type="match status" value="1"/>
</dbReference>